<dbReference type="OrthoDB" id="3879658at2759"/>
<dbReference type="Proteomes" id="UP000620124">
    <property type="component" value="Unassembled WGS sequence"/>
</dbReference>
<keyword evidence="9" id="KW-1185">Reference proteome</keyword>
<feature type="site" description="Important for catalytic activity, responsible for pKa modulation of the active site Glu and correct orientation of both the proton donor and substrate" evidence="5">
    <location>
        <position position="166"/>
    </location>
</feature>
<evidence type="ECO:0000256" key="7">
    <source>
        <dbReference type="SAM" id="SignalP"/>
    </source>
</evidence>
<feature type="active site" description="Proton acceptor" evidence="4">
    <location>
        <position position="50"/>
    </location>
</feature>
<dbReference type="AlphaFoldDB" id="A0A8H7CRW1"/>
<evidence type="ECO:0000256" key="3">
    <source>
        <dbReference type="ARBA" id="ARBA00023295"/>
    </source>
</evidence>
<dbReference type="InterPro" id="IPR023296">
    <property type="entry name" value="Glyco_hydro_beta-prop_sf"/>
</dbReference>
<keyword evidence="2 6" id="KW-0378">Hydrolase</keyword>
<evidence type="ECO:0000256" key="2">
    <source>
        <dbReference type="ARBA" id="ARBA00022801"/>
    </source>
</evidence>
<evidence type="ECO:0000256" key="4">
    <source>
        <dbReference type="PIRSR" id="PIRSR606710-1"/>
    </source>
</evidence>
<dbReference type="EMBL" id="JACAZI010000013">
    <property type="protein sequence ID" value="KAF7345896.1"/>
    <property type="molecule type" value="Genomic_DNA"/>
</dbReference>
<accession>A0A8H7CRW1</accession>
<comment type="similarity">
    <text evidence="1 6">Belongs to the glycosyl hydrolase 43 family.</text>
</comment>
<dbReference type="PANTHER" id="PTHR42812">
    <property type="entry name" value="BETA-XYLOSIDASE"/>
    <property type="match status" value="1"/>
</dbReference>
<feature type="active site" description="Proton donor" evidence="4">
    <location>
        <position position="225"/>
    </location>
</feature>
<dbReference type="GO" id="GO:0004553">
    <property type="term" value="F:hydrolase activity, hydrolyzing O-glycosyl compounds"/>
    <property type="evidence" value="ECO:0007669"/>
    <property type="project" value="InterPro"/>
</dbReference>
<organism evidence="8 9">
    <name type="scientific">Mycena venus</name>
    <dbReference type="NCBI Taxonomy" id="2733690"/>
    <lineage>
        <taxon>Eukaryota</taxon>
        <taxon>Fungi</taxon>
        <taxon>Dikarya</taxon>
        <taxon>Basidiomycota</taxon>
        <taxon>Agaricomycotina</taxon>
        <taxon>Agaricomycetes</taxon>
        <taxon>Agaricomycetidae</taxon>
        <taxon>Agaricales</taxon>
        <taxon>Marasmiineae</taxon>
        <taxon>Mycenaceae</taxon>
        <taxon>Mycena</taxon>
    </lineage>
</organism>
<comment type="caution">
    <text evidence="8">The sequence shown here is derived from an EMBL/GenBank/DDBJ whole genome shotgun (WGS) entry which is preliminary data.</text>
</comment>
<protein>
    <submittedName>
        <fullName evidence="8">Arabinanase/levansucrase/invertase superfamily protein</fullName>
    </submittedName>
</protein>
<evidence type="ECO:0000256" key="5">
    <source>
        <dbReference type="PIRSR" id="PIRSR606710-2"/>
    </source>
</evidence>
<evidence type="ECO:0000313" key="9">
    <source>
        <dbReference type="Proteomes" id="UP000620124"/>
    </source>
</evidence>
<dbReference type="SUPFAM" id="SSF75005">
    <property type="entry name" value="Arabinanase/levansucrase/invertase"/>
    <property type="match status" value="1"/>
</dbReference>
<dbReference type="InterPro" id="IPR051795">
    <property type="entry name" value="Glycosyl_Hydrlase_43"/>
</dbReference>
<sequence>MVFVPLAIFVFGSASAVLSASTPKDPVRLRDLVKRGGTVTGPVLPLNFADPGLILPNGRAPWYVYSTSSSHGKVPYAISEDFKTWTGVKGDALPNPGSWVSPSNSAVWAPDVRQITSNSYVMYYTAFSAANGNHCIGAATSSTPAGPFNPQASPIVCDASGGGVIDASGFEAPGGTLYLVWKVDGNSMGKSTPIFIQPLGANGYTLQGKATQLITNDPVDGGIVEAPSLVYWDGFYYLFFSSNHYNTLKYDVSYAISKSVTGPYTKVQAPHAPLLVSGKCGTAGPGGATVINVLGESPTFSLMNGCGTLTIFEPIQDKYINAVFHNDINGKNVSAGRSMWQISDLTLSNGIATVNC</sequence>
<dbReference type="InterPro" id="IPR006710">
    <property type="entry name" value="Glyco_hydro_43"/>
</dbReference>
<keyword evidence="7" id="KW-0732">Signal</keyword>
<dbReference type="Pfam" id="PF04616">
    <property type="entry name" value="Glyco_hydro_43"/>
    <property type="match status" value="1"/>
</dbReference>
<dbReference type="Gene3D" id="2.115.10.20">
    <property type="entry name" value="Glycosyl hydrolase domain, family 43"/>
    <property type="match status" value="1"/>
</dbReference>
<feature type="signal peptide" evidence="7">
    <location>
        <begin position="1"/>
        <end position="16"/>
    </location>
</feature>
<gene>
    <name evidence="8" type="ORF">MVEN_01611700</name>
</gene>
<evidence type="ECO:0000313" key="8">
    <source>
        <dbReference type="EMBL" id="KAF7345896.1"/>
    </source>
</evidence>
<reference evidence="8" key="1">
    <citation type="submission" date="2020-05" db="EMBL/GenBank/DDBJ databases">
        <title>Mycena genomes resolve the evolution of fungal bioluminescence.</title>
        <authorList>
            <person name="Tsai I.J."/>
        </authorList>
    </citation>
    <scope>NUCLEOTIDE SEQUENCE</scope>
    <source>
        <strain evidence="8">CCC161011</strain>
    </source>
</reference>
<keyword evidence="3 6" id="KW-0326">Glycosidase</keyword>
<evidence type="ECO:0000256" key="1">
    <source>
        <dbReference type="ARBA" id="ARBA00009865"/>
    </source>
</evidence>
<evidence type="ECO:0000256" key="6">
    <source>
        <dbReference type="RuleBase" id="RU361187"/>
    </source>
</evidence>
<feature type="chain" id="PRO_5034332139" evidence="7">
    <location>
        <begin position="17"/>
        <end position="356"/>
    </location>
</feature>
<dbReference type="GO" id="GO:0005975">
    <property type="term" value="P:carbohydrate metabolic process"/>
    <property type="evidence" value="ECO:0007669"/>
    <property type="project" value="InterPro"/>
</dbReference>
<name>A0A8H7CRW1_9AGAR</name>
<dbReference type="CDD" id="cd08999">
    <property type="entry name" value="GH43_ABN-like"/>
    <property type="match status" value="1"/>
</dbReference>
<dbReference type="PANTHER" id="PTHR42812:SF5">
    <property type="entry name" value="ENDO-ARABINASE"/>
    <property type="match status" value="1"/>
</dbReference>
<proteinExistence type="inferred from homology"/>